<dbReference type="InterPro" id="IPR024201">
    <property type="entry name" value="Calcineurin-like_Pesterase"/>
</dbReference>
<evidence type="ECO:0000259" key="2">
    <source>
        <dbReference type="Pfam" id="PF00149"/>
    </source>
</evidence>
<dbReference type="CDD" id="cd07379">
    <property type="entry name" value="MPP_239FB"/>
    <property type="match status" value="1"/>
</dbReference>
<dbReference type="InterPro" id="IPR029052">
    <property type="entry name" value="Metallo-depent_PP-like"/>
</dbReference>
<dbReference type="GO" id="GO:0016787">
    <property type="term" value="F:hydrolase activity"/>
    <property type="evidence" value="ECO:0007669"/>
    <property type="project" value="InterPro"/>
</dbReference>
<sequence length="288" mass="32395">MMGATGTTIAVHPLTQDPHAAWAQLKPQQNYERVSPPLRLDAPVRPDAVRFVCVSDTHNSIARMRHKIPPGDVLIHAGDFTRRGLITEVDEFNRFMAQLPHRYKLVIAGNHELSFDPATASHREGFVVGNFAHSTPQDVAQRAKRFLTHCTYLEDSQAVVYGIKVYGSPWQPRFFNWAFNVSRGQPLLSIWDRIPEDTDVLVTHTPPVGHGDFCVYDRHVGCVELLGVVQRRVRPRYHVFGHIHEAHGVTTDGQTTFINASICDSKYRPVNPPVLFDLPLPEGISKDS</sequence>
<dbReference type="EMBL" id="GEFM01004712">
    <property type="protein sequence ID" value="JAP71084.1"/>
    <property type="molecule type" value="mRNA"/>
</dbReference>
<accession>A0A131XUW0</accession>
<name>A0A131XUW0_IXORI</name>
<reference evidence="3" key="1">
    <citation type="submission" date="2016-02" db="EMBL/GenBank/DDBJ databases">
        <title>RNAseq analyses of the midgut from blood- or serum-fed Ixodes ricinus ticks.</title>
        <authorList>
            <person name="Perner J."/>
            <person name="Provaznik J."/>
            <person name="Schrenkova J."/>
            <person name="Urbanova V."/>
            <person name="Ribeiro J.M."/>
            <person name="Kopacek P."/>
        </authorList>
    </citation>
    <scope>NUCLEOTIDE SEQUENCE</scope>
    <source>
        <tissue evidence="3">Gut</tissue>
    </source>
</reference>
<dbReference type="InterPro" id="IPR051693">
    <property type="entry name" value="UPF0046_metallophosphoest"/>
</dbReference>
<dbReference type="PANTHER" id="PTHR12905">
    <property type="entry name" value="METALLOPHOSPHOESTERASE"/>
    <property type="match status" value="1"/>
</dbReference>
<dbReference type="InterPro" id="IPR004843">
    <property type="entry name" value="Calcineurin-like_PHP"/>
</dbReference>
<organism evidence="3">
    <name type="scientific">Ixodes ricinus</name>
    <name type="common">Common tick</name>
    <name type="synonym">Acarus ricinus</name>
    <dbReference type="NCBI Taxonomy" id="34613"/>
    <lineage>
        <taxon>Eukaryota</taxon>
        <taxon>Metazoa</taxon>
        <taxon>Ecdysozoa</taxon>
        <taxon>Arthropoda</taxon>
        <taxon>Chelicerata</taxon>
        <taxon>Arachnida</taxon>
        <taxon>Acari</taxon>
        <taxon>Parasitiformes</taxon>
        <taxon>Ixodida</taxon>
        <taxon>Ixodoidea</taxon>
        <taxon>Ixodidae</taxon>
        <taxon>Ixodinae</taxon>
        <taxon>Ixodes</taxon>
    </lineage>
</organism>
<dbReference type="PIRSF" id="PIRSF035808">
    <property type="entry name" value="Pdiesterase_Brain_239"/>
    <property type="match status" value="1"/>
</dbReference>
<dbReference type="Gene3D" id="3.60.21.10">
    <property type="match status" value="1"/>
</dbReference>
<dbReference type="PANTHER" id="PTHR12905:SF0">
    <property type="entry name" value="CALCINEURIN-LIKE PHOSPHOESTERASE DOMAIN-CONTAINING PROTEIN"/>
    <property type="match status" value="1"/>
</dbReference>
<dbReference type="Pfam" id="PF00149">
    <property type="entry name" value="Metallophos"/>
    <property type="match status" value="1"/>
</dbReference>
<evidence type="ECO:0000256" key="1">
    <source>
        <dbReference type="ARBA" id="ARBA00007993"/>
    </source>
</evidence>
<dbReference type="SUPFAM" id="SSF56300">
    <property type="entry name" value="Metallo-dependent phosphatases"/>
    <property type="match status" value="1"/>
</dbReference>
<protein>
    <submittedName>
        <fullName evidence="3">Putative metallophosphoesterase domain-containing protein</fullName>
    </submittedName>
</protein>
<dbReference type="AlphaFoldDB" id="A0A131XUW0"/>
<evidence type="ECO:0000313" key="3">
    <source>
        <dbReference type="EMBL" id="JAP71084.1"/>
    </source>
</evidence>
<feature type="domain" description="Calcineurin-like phosphoesterase" evidence="2">
    <location>
        <begin position="50"/>
        <end position="245"/>
    </location>
</feature>
<proteinExistence type="evidence at transcript level"/>
<comment type="similarity">
    <text evidence="1">Belongs to the UPF0046 family.</text>
</comment>